<comment type="caution">
    <text evidence="1">The sequence shown here is derived from an EMBL/GenBank/DDBJ whole genome shotgun (WGS) entry which is preliminary data.</text>
</comment>
<organism evidence="1 2">
    <name type="scientific">Protea cynaroides</name>
    <dbReference type="NCBI Taxonomy" id="273540"/>
    <lineage>
        <taxon>Eukaryota</taxon>
        <taxon>Viridiplantae</taxon>
        <taxon>Streptophyta</taxon>
        <taxon>Embryophyta</taxon>
        <taxon>Tracheophyta</taxon>
        <taxon>Spermatophyta</taxon>
        <taxon>Magnoliopsida</taxon>
        <taxon>Proteales</taxon>
        <taxon>Proteaceae</taxon>
        <taxon>Protea</taxon>
    </lineage>
</organism>
<dbReference type="EMBL" id="JAMYWD010000005">
    <property type="protein sequence ID" value="KAJ4972370.1"/>
    <property type="molecule type" value="Genomic_DNA"/>
</dbReference>
<evidence type="ECO:0000313" key="1">
    <source>
        <dbReference type="EMBL" id="KAJ4972370.1"/>
    </source>
</evidence>
<gene>
    <name evidence="1" type="ORF">NE237_005469</name>
</gene>
<reference evidence="1" key="1">
    <citation type="journal article" date="2023" name="Plant J.">
        <title>The genome of the king protea, Protea cynaroides.</title>
        <authorList>
            <person name="Chang J."/>
            <person name="Duong T.A."/>
            <person name="Schoeman C."/>
            <person name="Ma X."/>
            <person name="Roodt D."/>
            <person name="Barker N."/>
            <person name="Li Z."/>
            <person name="Van de Peer Y."/>
            <person name="Mizrachi E."/>
        </authorList>
    </citation>
    <scope>NUCLEOTIDE SEQUENCE</scope>
    <source>
        <tissue evidence="1">Young leaves</tissue>
    </source>
</reference>
<name>A0A9Q0QUB2_9MAGN</name>
<dbReference type="OrthoDB" id="201720at2759"/>
<evidence type="ECO:0000313" key="2">
    <source>
        <dbReference type="Proteomes" id="UP001141806"/>
    </source>
</evidence>
<dbReference type="Proteomes" id="UP001141806">
    <property type="component" value="Unassembled WGS sequence"/>
</dbReference>
<sequence>MILGLQRIQFYEFSSDHLITFVRLPKLWRHEKRLRDAYDKLKKRGIPQFHWLPNSLIAYSPIAQGYLACARCSNTGSLVLIEPVATFNGGDKPLSPPTTERSYNNNTNAAMAIRPLAISNGFSHSLKLPTSEGQAPFTVEMLQSPGNISWPLEPNQLIICYTEGDSVAESDDDFYNLSSDHPKDAIESRPSFTSIWTYCTHFCNTGYRPPKH</sequence>
<protein>
    <submittedName>
        <fullName evidence="1">Uncharacterized protein</fullName>
    </submittedName>
</protein>
<keyword evidence="2" id="KW-1185">Reference proteome</keyword>
<accession>A0A9Q0QUB2</accession>
<dbReference type="AlphaFoldDB" id="A0A9Q0QUB2"/>
<proteinExistence type="predicted"/>